<accession>A0A6J7WZS3</accession>
<proteinExistence type="predicted"/>
<protein>
    <submittedName>
        <fullName evidence="1">Uncharacterized protein</fullName>
    </submittedName>
</protein>
<name>A0A6J7WZS3_9CAUD</name>
<evidence type="ECO:0000313" key="1">
    <source>
        <dbReference type="EMBL" id="CAB5223703.1"/>
    </source>
</evidence>
<sequence length="147" mass="16435">MKMVDSSDKVLNLAEIVAIALQNTSSQYDAKVAFPAILSELTQPKTEFKQIGNTLFVVHPGERGQGFFKSLNADTARNFYENSMKFCVWAKRDLGMNVLVTQFKDKHIEVLFKAIAKKPPMPNMGYQVMNMESGETRIVLNLGGEGE</sequence>
<reference evidence="1" key="1">
    <citation type="submission" date="2020-05" db="EMBL/GenBank/DDBJ databases">
        <authorList>
            <person name="Chiriac C."/>
            <person name="Salcher M."/>
            <person name="Ghai R."/>
            <person name="Kavagutti S V."/>
        </authorList>
    </citation>
    <scope>NUCLEOTIDE SEQUENCE</scope>
</reference>
<dbReference type="EMBL" id="LR798335">
    <property type="protein sequence ID" value="CAB5223703.1"/>
    <property type="molecule type" value="Genomic_DNA"/>
</dbReference>
<gene>
    <name evidence="1" type="ORF">UFOVP393_3</name>
</gene>
<organism evidence="1">
    <name type="scientific">uncultured Caudovirales phage</name>
    <dbReference type="NCBI Taxonomy" id="2100421"/>
    <lineage>
        <taxon>Viruses</taxon>
        <taxon>Duplodnaviria</taxon>
        <taxon>Heunggongvirae</taxon>
        <taxon>Uroviricota</taxon>
        <taxon>Caudoviricetes</taxon>
        <taxon>Peduoviridae</taxon>
        <taxon>Maltschvirus</taxon>
        <taxon>Maltschvirus maltsch</taxon>
    </lineage>
</organism>